<dbReference type="Gene3D" id="3.40.50.150">
    <property type="entry name" value="Vaccinia Virus protein VP39"/>
    <property type="match status" value="2"/>
</dbReference>
<evidence type="ECO:0000256" key="2">
    <source>
        <dbReference type="ARBA" id="ARBA00005369"/>
    </source>
</evidence>
<evidence type="ECO:0000256" key="1">
    <source>
        <dbReference type="ARBA" id="ARBA00004496"/>
    </source>
</evidence>
<dbReference type="Gene3D" id="3.90.79.10">
    <property type="entry name" value="Nucleoside Triphosphate Pyrophosphohydrolase"/>
    <property type="match status" value="1"/>
</dbReference>
<keyword evidence="8" id="KW-0808">Transferase</keyword>
<keyword evidence="16" id="KW-1185">Reference proteome</keyword>
<evidence type="ECO:0000256" key="7">
    <source>
        <dbReference type="ARBA" id="ARBA00022603"/>
    </source>
</evidence>
<evidence type="ECO:0000256" key="9">
    <source>
        <dbReference type="ARBA" id="ARBA00022691"/>
    </source>
</evidence>
<feature type="domain" description="Nudix hydrolase" evidence="14">
    <location>
        <begin position="200"/>
        <end position="331"/>
    </location>
</feature>
<comment type="similarity">
    <text evidence="2">Belongs to the methyltransferase superfamily. L-isoaspartyl/D-aspartyl protein methyltransferase family.</text>
</comment>
<keyword evidence="6" id="KW-0963">Cytoplasm</keyword>
<dbReference type="PANTHER" id="PTHR11579:SF0">
    <property type="entry name" value="PROTEIN-L-ISOASPARTATE(D-ASPARTATE) O-METHYLTRANSFERASE"/>
    <property type="match status" value="1"/>
</dbReference>
<dbReference type="InterPro" id="IPR000086">
    <property type="entry name" value="NUDIX_hydrolase_dom"/>
</dbReference>
<comment type="similarity">
    <text evidence="3">Belongs to the Nudix hydrolase family.</text>
</comment>
<dbReference type="PROSITE" id="PS51462">
    <property type="entry name" value="NUDIX"/>
    <property type="match status" value="1"/>
</dbReference>
<dbReference type="PANTHER" id="PTHR11579">
    <property type="entry name" value="PROTEIN-L-ISOASPARTATE O-METHYLTRANSFERASE"/>
    <property type="match status" value="1"/>
</dbReference>
<proteinExistence type="inferred from homology"/>
<dbReference type="InterPro" id="IPR027573">
    <property type="entry name" value="Methyltran_FxLD"/>
</dbReference>
<dbReference type="RefSeq" id="WP_189097708.1">
    <property type="nucleotide sequence ID" value="NZ_BMND01000008.1"/>
</dbReference>
<dbReference type="InterPro" id="IPR013217">
    <property type="entry name" value="Methyltransf_12"/>
</dbReference>
<evidence type="ECO:0000256" key="3">
    <source>
        <dbReference type="ARBA" id="ARBA00005582"/>
    </source>
</evidence>
<dbReference type="InterPro" id="IPR020084">
    <property type="entry name" value="NUDIX_hydrolase_CS"/>
</dbReference>
<dbReference type="InterPro" id="IPR000682">
    <property type="entry name" value="PCMT"/>
</dbReference>
<evidence type="ECO:0000256" key="13">
    <source>
        <dbReference type="ARBA" id="ARBA00031350"/>
    </source>
</evidence>
<evidence type="ECO:0000256" key="8">
    <source>
        <dbReference type="ARBA" id="ARBA00022679"/>
    </source>
</evidence>
<sequence>MAYDRTQWSQHYDDGGGFRPLRDSERNLLTRHTPAPDGGRALELGCGTGELAAFLAELGYTVDAVDFAEGALARARKERADAGRVRWLCLDIEHDEPAELSDDGYDLITLRLVFAFLHDRSRVLHSLGARLRAGGALVVITPVVATTPQERRHIALDEEEISLLTEGWSQVERFDAEGLAVLVLRGPKSAYAAVEKGRPEPQSVVGVCAVVTDDSGRVLLGRSTRGMWELPGGRVETGESLTAAAVRELAEETGLTAAPGNAHLLTILHDDRADVRRLSAVVRISAWHGTPVVTEPHHFRRWEWHDLHTLAGGGALFAPSAQALEAVWPGLLPGLPPVHAYPHAVAPPAVGGEPAEAVRLRQEMAERVIAGGWAPSAAVQSALRAVPRHRFTPESPLRAAYDDGLAVVTRRDDDGQAVSSVSAPWLQADMIEKLRPEPGMTLFEAGSGGYHAELLAHVIAPAGQVVTVDIDPYIVHRTRRFTTEAGSGRVTVLLGDGSQGAPRHMPSGGFDGSVITHNCWDIAPAWREQLAEGRYLVLPLEMHGYTRAIAFRRHGEVLHARDWTYCGFVRDRGATARATPAIALAGGELHLRHEDGTAPDAAGVEDALRGPRHEVRTGVTVAGRESFETLQLYAATTLPGFCRLALDRSRDTGLAAVPRGADAAATVEDGSLAYLTHVLVQDGETAEERRSEFVVHALGPAGAPLAERMAACVRAWDRHVRGAGYPQMTVHPAGTPDHALPTGHLLDKASSRLVFRWPGHEQAERAAPMAAPLTSWVRTSQ</sequence>
<dbReference type="SUPFAM" id="SSF53335">
    <property type="entry name" value="S-adenosyl-L-methionine-dependent methyltransferases"/>
    <property type="match status" value="2"/>
</dbReference>
<dbReference type="EMBL" id="BMND01000008">
    <property type="protein sequence ID" value="GGN43764.1"/>
    <property type="molecule type" value="Genomic_DNA"/>
</dbReference>
<evidence type="ECO:0000256" key="5">
    <source>
        <dbReference type="ARBA" id="ARBA00013346"/>
    </source>
</evidence>
<accession>A0ABQ2JEM5</accession>
<dbReference type="InterPro" id="IPR015797">
    <property type="entry name" value="NUDIX_hydrolase-like_dom_sf"/>
</dbReference>
<dbReference type="EC" id="2.1.1.77" evidence="4"/>
<evidence type="ECO:0000256" key="4">
    <source>
        <dbReference type="ARBA" id="ARBA00011890"/>
    </source>
</evidence>
<gene>
    <name evidence="15" type="ORF">GCM10012285_25540</name>
</gene>
<evidence type="ECO:0000256" key="12">
    <source>
        <dbReference type="ARBA" id="ARBA00031323"/>
    </source>
</evidence>
<keyword evidence="9" id="KW-0949">S-adenosyl-L-methionine</keyword>
<evidence type="ECO:0000256" key="11">
    <source>
        <dbReference type="ARBA" id="ARBA00030757"/>
    </source>
</evidence>
<reference evidence="16" key="1">
    <citation type="journal article" date="2019" name="Int. J. Syst. Evol. Microbiol.">
        <title>The Global Catalogue of Microorganisms (GCM) 10K type strain sequencing project: providing services to taxonomists for standard genome sequencing and annotation.</title>
        <authorList>
            <consortium name="The Broad Institute Genomics Platform"/>
            <consortium name="The Broad Institute Genome Sequencing Center for Infectious Disease"/>
            <person name="Wu L."/>
            <person name="Ma J."/>
        </authorList>
    </citation>
    <scope>NUCLEOTIDE SEQUENCE [LARGE SCALE GENOMIC DNA]</scope>
    <source>
        <strain evidence="16">CGMCC 4.7323</strain>
    </source>
</reference>
<dbReference type="InterPro" id="IPR029063">
    <property type="entry name" value="SAM-dependent_MTases_sf"/>
</dbReference>
<evidence type="ECO:0000256" key="10">
    <source>
        <dbReference type="ARBA" id="ARBA00022801"/>
    </source>
</evidence>
<name>A0ABQ2JEM5_9ACTN</name>
<dbReference type="CDD" id="cd02440">
    <property type="entry name" value="AdoMet_MTases"/>
    <property type="match status" value="2"/>
</dbReference>
<dbReference type="GeneID" id="301548340"/>
<dbReference type="CDD" id="cd04678">
    <property type="entry name" value="NUDIX_MTH2_Nudt15"/>
    <property type="match status" value="1"/>
</dbReference>
<dbReference type="Pfam" id="PF08242">
    <property type="entry name" value="Methyltransf_12"/>
    <property type="match status" value="1"/>
</dbReference>
<protein>
    <recommendedName>
        <fullName evidence="5">Protein-L-isoaspartate O-methyltransferase</fullName>
        <ecNumber evidence="4">2.1.1.77</ecNumber>
    </recommendedName>
    <alternativeName>
        <fullName evidence="13">L-isoaspartyl protein carboxyl methyltransferase</fullName>
    </alternativeName>
    <alternativeName>
        <fullName evidence="11">Protein L-isoaspartyl methyltransferase</fullName>
    </alternativeName>
    <alternativeName>
        <fullName evidence="12">Protein-beta-aspartate methyltransferase</fullName>
    </alternativeName>
</protein>
<evidence type="ECO:0000313" key="16">
    <source>
        <dbReference type="Proteomes" id="UP000600080"/>
    </source>
</evidence>
<keyword evidence="10" id="KW-0378">Hydrolase</keyword>
<comment type="caution">
    <text evidence="15">The sequence shown here is derived from an EMBL/GenBank/DDBJ whole genome shotgun (WGS) entry which is preliminary data.</text>
</comment>
<dbReference type="NCBIfam" id="TIGR04364">
    <property type="entry name" value="methyltran_FxLD"/>
    <property type="match status" value="1"/>
</dbReference>
<dbReference type="SUPFAM" id="SSF55811">
    <property type="entry name" value="Nudix"/>
    <property type="match status" value="1"/>
</dbReference>
<dbReference type="PROSITE" id="PS00893">
    <property type="entry name" value="NUDIX_BOX"/>
    <property type="match status" value="1"/>
</dbReference>
<comment type="subcellular location">
    <subcellularLocation>
        <location evidence="1">Cytoplasm</location>
    </subcellularLocation>
</comment>
<dbReference type="InterPro" id="IPR020476">
    <property type="entry name" value="Nudix_hydrolase"/>
</dbReference>
<evidence type="ECO:0000313" key="15">
    <source>
        <dbReference type="EMBL" id="GGN43764.1"/>
    </source>
</evidence>
<organism evidence="15 16">
    <name type="scientific">Streptomyces kronopolitis</name>
    <dbReference type="NCBI Taxonomy" id="1612435"/>
    <lineage>
        <taxon>Bacteria</taxon>
        <taxon>Bacillati</taxon>
        <taxon>Actinomycetota</taxon>
        <taxon>Actinomycetes</taxon>
        <taxon>Kitasatosporales</taxon>
        <taxon>Streptomycetaceae</taxon>
        <taxon>Streptomyces</taxon>
    </lineage>
</organism>
<evidence type="ECO:0000259" key="14">
    <source>
        <dbReference type="PROSITE" id="PS51462"/>
    </source>
</evidence>
<dbReference type="Proteomes" id="UP000600080">
    <property type="component" value="Unassembled WGS sequence"/>
</dbReference>
<keyword evidence="7" id="KW-0489">Methyltransferase</keyword>
<evidence type="ECO:0000256" key="6">
    <source>
        <dbReference type="ARBA" id="ARBA00022490"/>
    </source>
</evidence>
<dbReference type="PRINTS" id="PR00502">
    <property type="entry name" value="NUDIXFAMILY"/>
</dbReference>
<dbReference type="Pfam" id="PF01135">
    <property type="entry name" value="PCMT"/>
    <property type="match status" value="1"/>
</dbReference>
<dbReference type="Pfam" id="PF00293">
    <property type="entry name" value="NUDIX"/>
    <property type="match status" value="1"/>
</dbReference>